<dbReference type="EMBL" id="GBXM01049469">
    <property type="protein sequence ID" value="JAH59108.1"/>
    <property type="molecule type" value="Transcribed_RNA"/>
</dbReference>
<feature type="region of interest" description="Disordered" evidence="1">
    <location>
        <begin position="1"/>
        <end position="33"/>
    </location>
</feature>
<organism evidence="2">
    <name type="scientific">Anguilla anguilla</name>
    <name type="common">European freshwater eel</name>
    <name type="synonym">Muraena anguilla</name>
    <dbReference type="NCBI Taxonomy" id="7936"/>
    <lineage>
        <taxon>Eukaryota</taxon>
        <taxon>Metazoa</taxon>
        <taxon>Chordata</taxon>
        <taxon>Craniata</taxon>
        <taxon>Vertebrata</taxon>
        <taxon>Euteleostomi</taxon>
        <taxon>Actinopterygii</taxon>
        <taxon>Neopterygii</taxon>
        <taxon>Teleostei</taxon>
        <taxon>Anguilliformes</taxon>
        <taxon>Anguillidae</taxon>
        <taxon>Anguilla</taxon>
    </lineage>
</organism>
<dbReference type="AlphaFoldDB" id="A0A0E9U2A4"/>
<name>A0A0E9U2A4_ANGAN</name>
<sequence>MKGLKSPLRSKAFNVHPPNGSKAPVLIHSPSCL</sequence>
<proteinExistence type="predicted"/>
<evidence type="ECO:0000313" key="2">
    <source>
        <dbReference type="EMBL" id="JAH59108.1"/>
    </source>
</evidence>
<accession>A0A0E9U2A4</accession>
<evidence type="ECO:0000256" key="1">
    <source>
        <dbReference type="SAM" id="MobiDB-lite"/>
    </source>
</evidence>
<protein>
    <submittedName>
        <fullName evidence="2">Uncharacterized protein</fullName>
    </submittedName>
</protein>
<reference evidence="2" key="2">
    <citation type="journal article" date="2015" name="Fish Shellfish Immunol.">
        <title>Early steps in the European eel (Anguilla anguilla)-Vibrio vulnificus interaction in the gills: Role of the RtxA13 toxin.</title>
        <authorList>
            <person name="Callol A."/>
            <person name="Pajuelo D."/>
            <person name="Ebbesson L."/>
            <person name="Teles M."/>
            <person name="MacKenzie S."/>
            <person name="Amaro C."/>
        </authorList>
    </citation>
    <scope>NUCLEOTIDE SEQUENCE</scope>
</reference>
<reference evidence="2" key="1">
    <citation type="submission" date="2014-11" db="EMBL/GenBank/DDBJ databases">
        <authorList>
            <person name="Amaro Gonzalez C."/>
        </authorList>
    </citation>
    <scope>NUCLEOTIDE SEQUENCE</scope>
</reference>